<keyword evidence="17" id="KW-0325">Glycoprotein</keyword>
<keyword evidence="14" id="KW-0406">Ion transport</keyword>
<feature type="transmembrane region" description="Helical" evidence="29">
    <location>
        <begin position="241"/>
        <end position="259"/>
    </location>
</feature>
<feature type="domain" description="Major facilitator superfamily (MFS) profile" evidence="31">
    <location>
        <begin position="65"/>
        <end position="508"/>
    </location>
</feature>
<reference evidence="32" key="2">
    <citation type="submission" date="2025-08" db="UniProtKB">
        <authorList>
            <consortium name="Ensembl"/>
        </authorList>
    </citation>
    <scope>IDENTIFICATION</scope>
</reference>
<evidence type="ECO:0000259" key="31">
    <source>
        <dbReference type="PROSITE" id="PS50850"/>
    </source>
</evidence>
<comment type="subcellular location">
    <subcellularLocation>
        <location evidence="2">Cell membrane</location>
        <topology evidence="2">Multi-pass membrane protein</topology>
    </subcellularLocation>
    <subcellularLocation>
        <location evidence="1">Cytoplasmic vesicle</location>
        <location evidence="1">Secretory vesicle</location>
        <location evidence="1">Synaptic vesicle membrane</location>
    </subcellularLocation>
    <subcellularLocation>
        <location evidence="23">Synapse</location>
        <location evidence="23">Synaptosome</location>
    </subcellularLocation>
</comment>
<evidence type="ECO:0000256" key="20">
    <source>
        <dbReference type="ARBA" id="ARBA00023303"/>
    </source>
</evidence>
<protein>
    <submittedName>
        <fullName evidence="32">Vesicular glutamate transporter 2.1</fullName>
    </submittedName>
</protein>
<feature type="transmembrane region" description="Helical" evidence="29">
    <location>
        <begin position="171"/>
        <end position="198"/>
    </location>
</feature>
<dbReference type="GO" id="GO:0035249">
    <property type="term" value="P:synaptic transmission, glutamatergic"/>
    <property type="evidence" value="ECO:0007669"/>
    <property type="project" value="TreeGrafter"/>
</dbReference>
<comment type="catalytic activity">
    <reaction evidence="22">
        <text>chloride(in) = chloride(out)</text>
        <dbReference type="Rhea" id="RHEA:29823"/>
        <dbReference type="ChEBI" id="CHEBI:17996"/>
    </reaction>
</comment>
<keyword evidence="15 29" id="KW-0472">Membrane</keyword>
<evidence type="ECO:0000256" key="19">
    <source>
        <dbReference type="ARBA" id="ARBA00023214"/>
    </source>
</evidence>
<feature type="transmembrane region" description="Helical" evidence="29">
    <location>
        <begin position="450"/>
        <end position="470"/>
    </location>
</feature>
<dbReference type="GO" id="GO:0007600">
    <property type="term" value="P:sensory perception"/>
    <property type="evidence" value="ECO:0007669"/>
    <property type="project" value="UniProtKB-ARBA"/>
</dbReference>
<dbReference type="Proteomes" id="UP000694680">
    <property type="component" value="Chromosome 3"/>
</dbReference>
<evidence type="ECO:0000256" key="4">
    <source>
        <dbReference type="ARBA" id="ARBA00022449"/>
    </source>
</evidence>
<dbReference type="FunFam" id="1.20.1250.20:FF:000005">
    <property type="entry name" value="vesicular glutamate transporter 2 isoform X1"/>
    <property type="match status" value="1"/>
</dbReference>
<accession>A0A8C5GP07</accession>
<dbReference type="GO" id="GO:0015297">
    <property type="term" value="F:antiporter activity"/>
    <property type="evidence" value="ECO:0007669"/>
    <property type="project" value="UniProtKB-KW"/>
</dbReference>
<evidence type="ECO:0000256" key="7">
    <source>
        <dbReference type="ARBA" id="ARBA00022599"/>
    </source>
</evidence>
<evidence type="ECO:0000256" key="8">
    <source>
        <dbReference type="ARBA" id="ARBA00022692"/>
    </source>
</evidence>
<evidence type="ECO:0000256" key="17">
    <source>
        <dbReference type="ARBA" id="ARBA00023180"/>
    </source>
</evidence>
<gene>
    <name evidence="32" type="primary">slc17a6b</name>
</gene>
<evidence type="ECO:0000256" key="16">
    <source>
        <dbReference type="ARBA" id="ARBA00023173"/>
    </source>
</evidence>
<evidence type="ECO:0000256" key="29">
    <source>
        <dbReference type="SAM" id="Phobius"/>
    </source>
</evidence>
<keyword evidence="3" id="KW-0813">Transport</keyword>
<dbReference type="PROSITE" id="PS50850">
    <property type="entry name" value="MFS"/>
    <property type="match status" value="1"/>
</dbReference>
<dbReference type="PANTHER" id="PTHR11662:SF201">
    <property type="entry name" value="VESICULAR GLUTAMATE TRANSPORTER 2"/>
    <property type="match status" value="1"/>
</dbReference>
<evidence type="ECO:0000256" key="30">
    <source>
        <dbReference type="SAM" id="SignalP"/>
    </source>
</evidence>
<evidence type="ECO:0000256" key="27">
    <source>
        <dbReference type="ARBA" id="ARBA00038044"/>
    </source>
</evidence>
<keyword evidence="12" id="KW-0770">Synapse</keyword>
<feature type="transmembrane region" description="Helical" evidence="29">
    <location>
        <begin position="146"/>
        <end position="165"/>
    </location>
</feature>
<evidence type="ECO:0000256" key="13">
    <source>
        <dbReference type="ARBA" id="ARBA00023053"/>
    </source>
</evidence>
<dbReference type="GO" id="GO:0030672">
    <property type="term" value="C:synaptic vesicle membrane"/>
    <property type="evidence" value="ECO:0007669"/>
    <property type="project" value="UniProtKB-SubCell"/>
</dbReference>
<keyword evidence="16" id="KW-0869">Chloride channel</keyword>
<feature type="transmembrane region" description="Helical" evidence="29">
    <location>
        <begin position="482"/>
        <end position="503"/>
    </location>
</feature>
<dbReference type="GO" id="GO:0043005">
    <property type="term" value="C:neuron projection"/>
    <property type="evidence" value="ECO:0007669"/>
    <property type="project" value="UniProtKB-KW"/>
</dbReference>
<comment type="catalytic activity">
    <reaction evidence="26">
        <text>L-glutamate(out) = L-glutamate(in)</text>
        <dbReference type="Rhea" id="RHEA:66336"/>
        <dbReference type="ChEBI" id="CHEBI:29985"/>
    </reaction>
</comment>
<proteinExistence type="inferred from homology"/>
<keyword evidence="11 29" id="KW-1133">Transmembrane helix</keyword>
<keyword evidence="33" id="KW-1185">Reference proteome</keyword>
<dbReference type="GO" id="GO:0005254">
    <property type="term" value="F:chloride channel activity"/>
    <property type="evidence" value="ECO:0007669"/>
    <property type="project" value="UniProtKB-KW"/>
</dbReference>
<evidence type="ECO:0000256" key="24">
    <source>
        <dbReference type="ARBA" id="ARBA00035839"/>
    </source>
</evidence>
<feature type="chain" id="PRO_5034373036" evidence="30">
    <location>
        <begin position="24"/>
        <end position="590"/>
    </location>
</feature>
<evidence type="ECO:0000256" key="26">
    <source>
        <dbReference type="ARBA" id="ARBA00036683"/>
    </source>
</evidence>
<keyword evidence="9" id="KW-0532">Neurotransmitter transport</keyword>
<evidence type="ECO:0000256" key="11">
    <source>
        <dbReference type="ARBA" id="ARBA00022989"/>
    </source>
</evidence>
<evidence type="ECO:0000256" key="14">
    <source>
        <dbReference type="ARBA" id="ARBA00023065"/>
    </source>
</evidence>
<evidence type="ECO:0000313" key="32">
    <source>
        <dbReference type="Ensembl" id="ENSGWIP00000033453.1"/>
    </source>
</evidence>
<dbReference type="GO" id="GO:0098700">
    <property type="term" value="P:neurotransmitter loading into synaptic vesicle"/>
    <property type="evidence" value="ECO:0007669"/>
    <property type="project" value="TreeGrafter"/>
</dbReference>
<dbReference type="InterPro" id="IPR020846">
    <property type="entry name" value="MFS_dom"/>
</dbReference>
<keyword evidence="4" id="KW-0050">Antiport</keyword>
<feature type="transmembrane region" description="Helical" evidence="29">
    <location>
        <begin position="417"/>
        <end position="438"/>
    </location>
</feature>
<dbReference type="GO" id="GO:0050803">
    <property type="term" value="P:regulation of synapse structure or activity"/>
    <property type="evidence" value="ECO:0007669"/>
    <property type="project" value="TreeGrafter"/>
</dbReference>
<keyword evidence="21" id="KW-0968">Cytoplasmic vesicle</keyword>
<feature type="transmembrane region" description="Helical" evidence="29">
    <location>
        <begin position="354"/>
        <end position="372"/>
    </location>
</feature>
<evidence type="ECO:0000256" key="3">
    <source>
        <dbReference type="ARBA" id="ARBA00022448"/>
    </source>
</evidence>
<evidence type="ECO:0000256" key="5">
    <source>
        <dbReference type="ARBA" id="ARBA00022475"/>
    </source>
</evidence>
<evidence type="ECO:0000256" key="25">
    <source>
        <dbReference type="ARBA" id="ARBA00036616"/>
    </source>
</evidence>
<dbReference type="GO" id="GO:0015293">
    <property type="term" value="F:symporter activity"/>
    <property type="evidence" value="ECO:0007669"/>
    <property type="project" value="UniProtKB-KW"/>
</dbReference>
<evidence type="ECO:0000256" key="9">
    <source>
        <dbReference type="ARBA" id="ARBA00022775"/>
    </source>
</evidence>
<dbReference type="GO" id="GO:0006814">
    <property type="term" value="P:sodium ion transport"/>
    <property type="evidence" value="ECO:0007669"/>
    <property type="project" value="UniProtKB-KW"/>
</dbReference>
<keyword evidence="19" id="KW-0868">Chloride</keyword>
<dbReference type="GO" id="GO:0005313">
    <property type="term" value="F:L-glutamate transmembrane transporter activity"/>
    <property type="evidence" value="ECO:0007669"/>
    <property type="project" value="TreeGrafter"/>
</dbReference>
<keyword evidence="7" id="KW-0771">Synaptosome</keyword>
<organism evidence="32 33">
    <name type="scientific">Gouania willdenowi</name>
    <name type="common">Blunt-snouted clingfish</name>
    <name type="synonym">Lepadogaster willdenowi</name>
    <dbReference type="NCBI Taxonomy" id="441366"/>
    <lineage>
        <taxon>Eukaryota</taxon>
        <taxon>Metazoa</taxon>
        <taxon>Chordata</taxon>
        <taxon>Craniata</taxon>
        <taxon>Vertebrata</taxon>
        <taxon>Euteleostomi</taxon>
        <taxon>Actinopterygii</taxon>
        <taxon>Neopterygii</taxon>
        <taxon>Teleostei</taxon>
        <taxon>Neoteleostei</taxon>
        <taxon>Acanthomorphata</taxon>
        <taxon>Ovalentaria</taxon>
        <taxon>Blenniimorphae</taxon>
        <taxon>Blenniiformes</taxon>
        <taxon>Gobiesocoidei</taxon>
        <taxon>Gobiesocidae</taxon>
        <taxon>Gobiesocinae</taxon>
        <taxon>Gouania</taxon>
    </lineage>
</organism>
<dbReference type="GO" id="GO:0005326">
    <property type="term" value="F:neurotransmitter transmembrane transporter activity"/>
    <property type="evidence" value="ECO:0007669"/>
    <property type="project" value="TreeGrafter"/>
</dbReference>
<dbReference type="SUPFAM" id="SSF103473">
    <property type="entry name" value="MFS general substrate transporter"/>
    <property type="match status" value="1"/>
</dbReference>
<dbReference type="Gene3D" id="1.20.1250.20">
    <property type="entry name" value="MFS general substrate transporter like domains"/>
    <property type="match status" value="2"/>
</dbReference>
<feature type="transmembrane region" description="Helical" evidence="29">
    <location>
        <begin position="318"/>
        <end position="342"/>
    </location>
</feature>
<evidence type="ECO:0000256" key="2">
    <source>
        <dbReference type="ARBA" id="ARBA00004651"/>
    </source>
</evidence>
<dbReference type="FunFam" id="1.20.1250.20:FF:000004">
    <property type="entry name" value="vesicular glutamate transporter 2 isoform X1"/>
    <property type="match status" value="1"/>
</dbReference>
<evidence type="ECO:0000256" key="1">
    <source>
        <dbReference type="ARBA" id="ARBA00004432"/>
    </source>
</evidence>
<keyword evidence="18" id="KW-0739">Sodium transport</keyword>
<evidence type="ECO:0000256" key="21">
    <source>
        <dbReference type="ARBA" id="ARBA00023329"/>
    </source>
</evidence>
<keyword evidence="30" id="KW-0732">Signal</keyword>
<keyword evidence="20" id="KW-0407">Ion channel</keyword>
<sequence length="590" mass="64961">MHFYLFIHSLGDSVLLLSHLGCCRVIEKRQKTGEVIELTEDGRPREAAEKKPPLCDCRCFGLPRRYIIAIMSGLGFCISFGIRCNLGVAIVGMVNNSTIHQNGKIIIKEKAKFNWDPETVGMIHGSFFWGYIVTQIPGGYISSRLAANRVFGAAIVLTSILNMLIPSAARVHFGCVIFVRILQGLVEGVTYPACHGIWSKWAPPLERSRLATLSFCGSYAGAVIAMPLAGILVQYSGWSSVFYVYGCFGLFWYIFWILVSYESPAEHPTITDEEQVRVYVLIFQNNSKSFLFFNPSSCQSNTSTNISITQKFFTSMPVYAIIVANFCRSWTFYLLLISQPAYFEEVFGFEISKVGMLSALPHLVMTIIVPIGGQLADYLRSKNILSTTTVRKIMNCGGFGMEATLLLVVGYSHSRGVAISFLVLAVGFSGFAISGFNVNHLDIAPRYASILMGISNGVGTLSGMVCPLIVGAMTKNKTREEWQYVFLIASLVHYGGVVFYGIFASGEKQPWADPELTSEEKCGFIDEDELAEETGDITQNYGAFGGPAKSYGATTQVNGGWATGWDKTEEYVQEEAQGGSYGYTQDEGYS</sequence>
<comment type="catalytic activity">
    <reaction evidence="28">
        <text>K(+)(in) + H(+)(out) = K(+)(out) + H(+)(in)</text>
        <dbReference type="Rhea" id="RHEA:29467"/>
        <dbReference type="ChEBI" id="CHEBI:15378"/>
        <dbReference type="ChEBI" id="CHEBI:29103"/>
    </reaction>
</comment>
<dbReference type="GO" id="GO:0005886">
    <property type="term" value="C:plasma membrane"/>
    <property type="evidence" value="ECO:0007669"/>
    <property type="project" value="UniProtKB-SubCell"/>
</dbReference>
<reference evidence="32" key="1">
    <citation type="submission" date="2020-06" db="EMBL/GenBank/DDBJ databases">
        <authorList>
            <consortium name="Wellcome Sanger Institute Data Sharing"/>
        </authorList>
    </citation>
    <scope>NUCLEOTIDE SEQUENCE [LARGE SCALE GENOMIC DNA]</scope>
</reference>
<reference evidence="32" key="3">
    <citation type="submission" date="2025-09" db="UniProtKB">
        <authorList>
            <consortium name="Ensembl"/>
        </authorList>
    </citation>
    <scope>IDENTIFICATION</scope>
</reference>
<evidence type="ECO:0000313" key="33">
    <source>
        <dbReference type="Proteomes" id="UP000694680"/>
    </source>
</evidence>
<name>A0A8C5GP07_GOUWI</name>
<dbReference type="CDD" id="cd17382">
    <property type="entry name" value="MFS_SLC17A6_7_8_VGluT"/>
    <property type="match status" value="1"/>
</dbReference>
<keyword evidence="10" id="KW-0769">Symport</keyword>
<dbReference type="AlphaFoldDB" id="A0A8C5GP07"/>
<evidence type="ECO:0000256" key="22">
    <source>
        <dbReference type="ARBA" id="ARBA00024167"/>
    </source>
</evidence>
<keyword evidence="13" id="KW-0915">Sodium</keyword>
<keyword evidence="8 29" id="KW-0812">Transmembrane</keyword>
<dbReference type="InterPro" id="IPR036259">
    <property type="entry name" value="MFS_trans_sf"/>
</dbReference>
<feature type="transmembrane region" description="Helical" evidence="29">
    <location>
        <begin position="210"/>
        <end position="235"/>
    </location>
</feature>
<feature type="signal peptide" evidence="30">
    <location>
        <begin position="1"/>
        <end position="23"/>
    </location>
</feature>
<dbReference type="InterPro" id="IPR011701">
    <property type="entry name" value="MFS"/>
</dbReference>
<evidence type="ECO:0000256" key="28">
    <source>
        <dbReference type="ARBA" id="ARBA00047912"/>
    </source>
</evidence>
<dbReference type="Ensembl" id="ENSGWIT00000036415.1">
    <property type="protein sequence ID" value="ENSGWIP00000033453.1"/>
    <property type="gene ID" value="ENSGWIG00000014961.1"/>
</dbReference>
<comment type="similarity">
    <text evidence="27">Belongs to the major facilitator superfamily. Sodium/anion cotransporter family. VGLUT subfamily.</text>
</comment>
<evidence type="ECO:0000256" key="6">
    <source>
        <dbReference type="ARBA" id="ARBA00022592"/>
    </source>
</evidence>
<comment type="catalytic activity">
    <reaction evidence="25">
        <text>phosphate(in) = phosphate(out)</text>
        <dbReference type="Rhea" id="RHEA:32823"/>
        <dbReference type="ChEBI" id="CHEBI:43474"/>
    </reaction>
</comment>
<dbReference type="Pfam" id="PF07690">
    <property type="entry name" value="MFS_1"/>
    <property type="match status" value="1"/>
</dbReference>
<evidence type="ECO:0000256" key="18">
    <source>
        <dbReference type="ARBA" id="ARBA00023201"/>
    </source>
</evidence>
<dbReference type="GO" id="GO:0006817">
    <property type="term" value="P:phosphate ion transport"/>
    <property type="evidence" value="ECO:0007669"/>
    <property type="project" value="UniProtKB-KW"/>
</dbReference>
<feature type="transmembrane region" description="Helical" evidence="29">
    <location>
        <begin position="66"/>
        <end position="94"/>
    </location>
</feature>
<dbReference type="GO" id="GO:0034707">
    <property type="term" value="C:chloride channel complex"/>
    <property type="evidence" value="ECO:0007669"/>
    <property type="project" value="UniProtKB-KW"/>
</dbReference>
<feature type="transmembrane region" description="Helical" evidence="29">
    <location>
        <begin position="393"/>
        <end position="411"/>
    </location>
</feature>
<comment type="catalytic activity">
    <reaction evidence="24">
        <text>3 Na(+)(out) + phosphate(out) = 3 Na(+)(in) + phosphate(in)</text>
        <dbReference type="Rhea" id="RHEA:71255"/>
        <dbReference type="ChEBI" id="CHEBI:29101"/>
        <dbReference type="ChEBI" id="CHEBI:43474"/>
    </reaction>
</comment>
<dbReference type="InterPro" id="IPR050382">
    <property type="entry name" value="MFS_Na/Anion_cotransporter"/>
</dbReference>
<evidence type="ECO:0000256" key="15">
    <source>
        <dbReference type="ARBA" id="ARBA00023136"/>
    </source>
</evidence>
<dbReference type="GO" id="GO:0060076">
    <property type="term" value="C:excitatory synapse"/>
    <property type="evidence" value="ECO:0007669"/>
    <property type="project" value="TreeGrafter"/>
</dbReference>
<evidence type="ECO:0000256" key="10">
    <source>
        <dbReference type="ARBA" id="ARBA00022847"/>
    </source>
</evidence>
<keyword evidence="5" id="KW-1003">Cell membrane</keyword>
<evidence type="ECO:0000256" key="23">
    <source>
        <dbReference type="ARBA" id="ARBA00034102"/>
    </source>
</evidence>
<keyword evidence="6" id="KW-0592">Phosphate transport</keyword>
<evidence type="ECO:0000256" key="12">
    <source>
        <dbReference type="ARBA" id="ARBA00023018"/>
    </source>
</evidence>
<dbReference type="PANTHER" id="PTHR11662">
    <property type="entry name" value="SOLUTE CARRIER FAMILY 17"/>
    <property type="match status" value="1"/>
</dbReference>